<proteinExistence type="predicted"/>
<dbReference type="AlphaFoldDB" id="A0A5D2Q6U2"/>
<dbReference type="Proteomes" id="UP000322667">
    <property type="component" value="Chromosome A06"/>
</dbReference>
<reference evidence="2 3" key="1">
    <citation type="submission" date="2019-07" db="EMBL/GenBank/DDBJ databases">
        <title>WGS assembly of Gossypium tomentosum.</title>
        <authorList>
            <person name="Chen Z.J."/>
            <person name="Sreedasyam A."/>
            <person name="Ando A."/>
            <person name="Song Q."/>
            <person name="De L."/>
            <person name="Hulse-Kemp A."/>
            <person name="Ding M."/>
            <person name="Ye W."/>
            <person name="Kirkbride R."/>
            <person name="Jenkins J."/>
            <person name="Plott C."/>
            <person name="Lovell J."/>
            <person name="Lin Y.-M."/>
            <person name="Vaughn R."/>
            <person name="Liu B."/>
            <person name="Li W."/>
            <person name="Simpson S."/>
            <person name="Scheffler B."/>
            <person name="Saski C."/>
            <person name="Grover C."/>
            <person name="Hu G."/>
            <person name="Conover J."/>
            <person name="Carlson J."/>
            <person name="Shu S."/>
            <person name="Boston L."/>
            <person name="Williams M."/>
            <person name="Peterson D."/>
            <person name="Mcgee K."/>
            <person name="Jones D."/>
            <person name="Wendel J."/>
            <person name="Stelly D."/>
            <person name="Grimwood J."/>
            <person name="Schmutz J."/>
        </authorList>
    </citation>
    <scope>NUCLEOTIDE SEQUENCE [LARGE SCALE GENOMIC DNA]</scope>
    <source>
        <strain evidence="2">7179.01</strain>
    </source>
</reference>
<name>A0A5D2Q6U2_GOSTO</name>
<gene>
    <name evidence="2" type="ORF">ES332_A06G146800v1</name>
</gene>
<organism evidence="2 3">
    <name type="scientific">Gossypium tomentosum</name>
    <name type="common">Hawaiian cotton</name>
    <name type="synonym">Gossypium sandvicense</name>
    <dbReference type="NCBI Taxonomy" id="34277"/>
    <lineage>
        <taxon>Eukaryota</taxon>
        <taxon>Viridiplantae</taxon>
        <taxon>Streptophyta</taxon>
        <taxon>Embryophyta</taxon>
        <taxon>Tracheophyta</taxon>
        <taxon>Spermatophyta</taxon>
        <taxon>Magnoliopsida</taxon>
        <taxon>eudicotyledons</taxon>
        <taxon>Gunneridae</taxon>
        <taxon>Pentapetalae</taxon>
        <taxon>rosids</taxon>
        <taxon>malvids</taxon>
        <taxon>Malvales</taxon>
        <taxon>Malvaceae</taxon>
        <taxon>Malvoideae</taxon>
        <taxon>Gossypium</taxon>
    </lineage>
</organism>
<evidence type="ECO:0000313" key="2">
    <source>
        <dbReference type="EMBL" id="TYI23180.1"/>
    </source>
</evidence>
<dbReference type="EMBL" id="CM017615">
    <property type="protein sequence ID" value="TYI23180.1"/>
    <property type="molecule type" value="Genomic_DNA"/>
</dbReference>
<protein>
    <submittedName>
        <fullName evidence="2">Uncharacterized protein</fullName>
    </submittedName>
</protein>
<keyword evidence="3" id="KW-1185">Reference proteome</keyword>
<feature type="region of interest" description="Disordered" evidence="1">
    <location>
        <begin position="23"/>
        <end position="53"/>
    </location>
</feature>
<evidence type="ECO:0000256" key="1">
    <source>
        <dbReference type="SAM" id="MobiDB-lite"/>
    </source>
</evidence>
<sequence length="53" mass="5634">MVRPLYTEENKRERTPHLLLASILTTKKKTPATQPRGGSGASEASGGVGGDRL</sequence>
<evidence type="ECO:0000313" key="3">
    <source>
        <dbReference type="Proteomes" id="UP000322667"/>
    </source>
</evidence>
<accession>A0A5D2Q6U2</accession>